<dbReference type="AlphaFoldDB" id="A0A8H9CHF5"/>
<protein>
    <submittedName>
        <fullName evidence="1">Uncharacterized protein</fullName>
    </submittedName>
</protein>
<dbReference type="Proteomes" id="UP000643672">
    <property type="component" value="Unassembled WGS sequence"/>
</dbReference>
<proteinExistence type="predicted"/>
<sequence length="50" mass="5747">MQFLSRLCGGECTTRNERVATNFLSRLCGGEYPERQVAMLDEISKPPVWR</sequence>
<dbReference type="EMBL" id="CAESAQ020000078">
    <property type="protein sequence ID" value="CAB5503876.1"/>
    <property type="molecule type" value="Genomic_DNA"/>
</dbReference>
<gene>
    <name evidence="1" type="ORF">THERMOS_1855</name>
</gene>
<comment type="caution">
    <text evidence="1">The sequence shown here is derived from an EMBL/GenBank/DDBJ whole genome shotgun (WGS) entry which is preliminary data.</text>
</comment>
<evidence type="ECO:0000313" key="2">
    <source>
        <dbReference type="Proteomes" id="UP000643672"/>
    </source>
</evidence>
<name>A0A8H9CHF5_9GAMM</name>
<organism evidence="1 2">
    <name type="scientific">Bathymodiolus thermophilus thioautotrophic gill symbiont</name>
    <dbReference type="NCBI Taxonomy" id="2360"/>
    <lineage>
        <taxon>Bacteria</taxon>
        <taxon>Pseudomonadati</taxon>
        <taxon>Pseudomonadota</taxon>
        <taxon>Gammaproteobacteria</taxon>
        <taxon>sulfur-oxidizing symbionts</taxon>
    </lineage>
</organism>
<evidence type="ECO:0000313" key="1">
    <source>
        <dbReference type="EMBL" id="CAB5503876.1"/>
    </source>
</evidence>
<keyword evidence="2" id="KW-1185">Reference proteome</keyword>
<accession>A0A8H9CHF5</accession>
<reference evidence="1 2" key="1">
    <citation type="submission" date="2020-05" db="EMBL/GenBank/DDBJ databases">
        <authorList>
            <person name="Petersen J."/>
            <person name="Sayavedra L."/>
        </authorList>
    </citation>
    <scope>NUCLEOTIDE SEQUENCE [LARGE SCALE GENOMIC DNA]</scope>
    <source>
        <strain evidence="1">B thermophilus SOXS</strain>
    </source>
</reference>